<dbReference type="EMBL" id="CP000504">
    <property type="protein sequence ID" value="ABL88906.1"/>
    <property type="molecule type" value="Genomic_DNA"/>
</dbReference>
<evidence type="ECO:0000313" key="14">
    <source>
        <dbReference type="EMBL" id="ABL88906.1"/>
    </source>
</evidence>
<evidence type="ECO:0000256" key="12">
    <source>
        <dbReference type="RuleBase" id="RU000336"/>
    </source>
</evidence>
<keyword evidence="7 11" id="KW-0460">Magnesium</keyword>
<dbReference type="FunFam" id="3.30.930.10:FF:000151">
    <property type="entry name" value="Lysine--tRNA ligase"/>
    <property type="match status" value="1"/>
</dbReference>
<evidence type="ECO:0000256" key="7">
    <source>
        <dbReference type="ARBA" id="ARBA00022842"/>
    </source>
</evidence>
<dbReference type="Gene3D" id="2.40.50.140">
    <property type="entry name" value="Nucleic acid-binding proteins"/>
    <property type="match status" value="1"/>
</dbReference>
<dbReference type="GO" id="GO:0004824">
    <property type="term" value="F:lysine-tRNA ligase activity"/>
    <property type="evidence" value="ECO:0007669"/>
    <property type="project" value="UniProtKB-UniRule"/>
</dbReference>
<dbReference type="GO" id="GO:0006430">
    <property type="term" value="P:lysyl-tRNA aminoacylation"/>
    <property type="evidence" value="ECO:0007669"/>
    <property type="project" value="UniProtKB-UniRule"/>
</dbReference>
<dbReference type="InterPro" id="IPR006195">
    <property type="entry name" value="aa-tRNA-synth_II"/>
</dbReference>
<dbReference type="Proteomes" id="UP000002595">
    <property type="component" value="Chromosome"/>
</dbReference>
<dbReference type="InterPro" id="IPR045864">
    <property type="entry name" value="aa-tRNA-synth_II/BPL/LPL"/>
</dbReference>
<dbReference type="STRING" id="384616.Pisl_1755"/>
<dbReference type="Pfam" id="PF00152">
    <property type="entry name" value="tRNA-synt_2"/>
    <property type="match status" value="1"/>
</dbReference>
<dbReference type="GO" id="GO:0005524">
    <property type="term" value="F:ATP binding"/>
    <property type="evidence" value="ECO:0007669"/>
    <property type="project" value="UniProtKB-UniRule"/>
</dbReference>
<keyword evidence="3 11" id="KW-0436">Ligase</keyword>
<dbReference type="PROSITE" id="PS50862">
    <property type="entry name" value="AA_TRNA_LIGASE_II"/>
    <property type="match status" value="1"/>
</dbReference>
<dbReference type="InterPro" id="IPR004364">
    <property type="entry name" value="Aa-tRNA-synt_II"/>
</dbReference>
<proteinExistence type="inferred from homology"/>
<dbReference type="GO" id="GO:0000287">
    <property type="term" value="F:magnesium ion binding"/>
    <property type="evidence" value="ECO:0007669"/>
    <property type="project" value="UniProtKB-UniRule"/>
</dbReference>
<protein>
    <recommendedName>
        <fullName evidence="11">Lysine--tRNA ligase</fullName>
        <ecNumber evidence="11">6.1.1.6</ecNumber>
    </recommendedName>
    <alternativeName>
        <fullName evidence="11">Lysyl-tRNA synthetase</fullName>
        <shortName evidence="11">LysRS</shortName>
    </alternativeName>
</protein>
<feature type="binding site" evidence="11">
    <location>
        <position position="402"/>
    </location>
    <ligand>
        <name>Mg(2+)</name>
        <dbReference type="ChEBI" id="CHEBI:18420"/>
        <label>1</label>
    </ligand>
</feature>
<dbReference type="Gene3D" id="3.30.930.10">
    <property type="entry name" value="Bira Bifunctional Protein, Domain 2"/>
    <property type="match status" value="1"/>
</dbReference>
<dbReference type="PANTHER" id="PTHR42918:SF15">
    <property type="entry name" value="LYSINE--TRNA LIGASE, CHLOROPLASTIC_MITOCHONDRIAL"/>
    <property type="match status" value="1"/>
</dbReference>
<evidence type="ECO:0000259" key="13">
    <source>
        <dbReference type="PROSITE" id="PS50862"/>
    </source>
</evidence>
<comment type="subcellular location">
    <subcellularLocation>
        <location evidence="1 11">Cytoplasm</location>
    </subcellularLocation>
</comment>
<keyword evidence="5 11" id="KW-0547">Nucleotide-binding</keyword>
<dbReference type="InterPro" id="IPR002313">
    <property type="entry name" value="Lys-tRNA-ligase_II"/>
</dbReference>
<dbReference type="PRINTS" id="PR00982">
    <property type="entry name" value="TRNASYNTHLYS"/>
</dbReference>
<organism evidence="14 15">
    <name type="scientific">Pyrobaculum islandicum (strain DSM 4184 / JCM 9189 / GEO3)</name>
    <dbReference type="NCBI Taxonomy" id="384616"/>
    <lineage>
        <taxon>Archaea</taxon>
        <taxon>Thermoproteota</taxon>
        <taxon>Thermoprotei</taxon>
        <taxon>Thermoproteales</taxon>
        <taxon>Thermoproteaceae</taxon>
        <taxon>Pyrobaculum</taxon>
    </lineage>
</organism>
<dbReference type="EC" id="6.1.1.6" evidence="11"/>
<evidence type="ECO:0000256" key="9">
    <source>
        <dbReference type="ARBA" id="ARBA00023146"/>
    </source>
</evidence>
<dbReference type="HAMAP" id="MF_00252">
    <property type="entry name" value="Lys_tRNA_synth_class2"/>
    <property type="match status" value="1"/>
</dbReference>
<evidence type="ECO:0000256" key="8">
    <source>
        <dbReference type="ARBA" id="ARBA00022917"/>
    </source>
</evidence>
<dbReference type="InterPro" id="IPR012340">
    <property type="entry name" value="NA-bd_OB-fold"/>
</dbReference>
<reference evidence="14" key="1">
    <citation type="submission" date="2006-12" db="EMBL/GenBank/DDBJ databases">
        <title>Complete sequence of Pyrobaculum islandicum DSM 4184.</title>
        <authorList>
            <person name="Copeland A."/>
            <person name="Lucas S."/>
            <person name="Lapidus A."/>
            <person name="Barry K."/>
            <person name="Detter J.C."/>
            <person name="Glavina del Rio T."/>
            <person name="Dalin E."/>
            <person name="Tice H."/>
            <person name="Pitluck S."/>
            <person name="Meincke L."/>
            <person name="Brettin T."/>
            <person name="Bruce D."/>
            <person name="Han C."/>
            <person name="Tapia R."/>
            <person name="Gilna P."/>
            <person name="Schmutz J."/>
            <person name="Larimer F."/>
            <person name="Land M."/>
            <person name="Hauser L."/>
            <person name="Kyrpides N."/>
            <person name="Mikhailova N."/>
            <person name="Cozen A.E."/>
            <person name="Fitz-Gibbon S.T."/>
            <person name="House C.H."/>
            <person name="Saltikov C."/>
            <person name="Lowe T."/>
            <person name="Richardson P."/>
        </authorList>
    </citation>
    <scope>NUCLEOTIDE SEQUENCE [LARGE SCALE GENOMIC DNA]</scope>
    <source>
        <strain evidence="14">DSM 4184</strain>
    </source>
</reference>
<keyword evidence="8 11" id="KW-0648">Protein biosynthesis</keyword>
<keyword evidence="15" id="KW-1185">Reference proteome</keyword>
<evidence type="ECO:0000256" key="4">
    <source>
        <dbReference type="ARBA" id="ARBA00022723"/>
    </source>
</evidence>
<dbReference type="SUPFAM" id="SSF50249">
    <property type="entry name" value="Nucleic acid-binding proteins"/>
    <property type="match status" value="1"/>
</dbReference>
<dbReference type="KEGG" id="pis:Pisl_1755"/>
<evidence type="ECO:0000256" key="3">
    <source>
        <dbReference type="ARBA" id="ARBA00022598"/>
    </source>
</evidence>
<dbReference type="PANTHER" id="PTHR42918">
    <property type="entry name" value="LYSYL-TRNA SYNTHETASE"/>
    <property type="match status" value="1"/>
</dbReference>
<evidence type="ECO:0000256" key="6">
    <source>
        <dbReference type="ARBA" id="ARBA00022840"/>
    </source>
</evidence>
<comment type="catalytic activity">
    <reaction evidence="10 11 12">
        <text>tRNA(Lys) + L-lysine + ATP = L-lysyl-tRNA(Lys) + AMP + diphosphate</text>
        <dbReference type="Rhea" id="RHEA:20792"/>
        <dbReference type="Rhea" id="RHEA-COMP:9696"/>
        <dbReference type="Rhea" id="RHEA-COMP:9697"/>
        <dbReference type="ChEBI" id="CHEBI:30616"/>
        <dbReference type="ChEBI" id="CHEBI:32551"/>
        <dbReference type="ChEBI" id="CHEBI:33019"/>
        <dbReference type="ChEBI" id="CHEBI:78442"/>
        <dbReference type="ChEBI" id="CHEBI:78529"/>
        <dbReference type="ChEBI" id="CHEBI:456215"/>
        <dbReference type="EC" id="6.1.1.6"/>
    </reaction>
</comment>
<dbReference type="GO" id="GO:0000049">
    <property type="term" value="F:tRNA binding"/>
    <property type="evidence" value="ECO:0007669"/>
    <property type="project" value="TreeGrafter"/>
</dbReference>
<dbReference type="NCBIfam" id="TIGR00499">
    <property type="entry name" value="lysS_bact"/>
    <property type="match status" value="1"/>
</dbReference>
<sequence>MAVRQSLEKVEEWRKIVNSLREAGVEPYPHSFRITHSVRALNELRRQALLEPWVGLVIRTAGRVTDIRRHPNVVFIDLYEDGARFQVMADPRHSLLDYIWRGDYIGVEGVIVKTQRGDYAVRASSLVLLAKAVQPLPEWGKVDRDSPFYMRYRSVAMVLDLQLRWRIAARAKFIQALREAMWKRGFIEIPTPVLQPIYGGAAARPFTTKIWAIDEEWYLRISPELYLKRYIIAGFPKVFEVGPQFRNEDIDALHNPEFWSLEAYQAYADYNDMMKLTEEVVYEAVSAVLGTGVVKYRDQTINFSPPWRRITLHDALREYGGVDPDRLTDDQIKEKLRELQVPVKVYNRGIALVKLFEKLVEKKLVEPTFVLDYPEESTPLCKPHREKRGLVERFEAFVGGHEVANAYTELNDPVRQYEYFVREEELFPKEEAHPLDWDFVEELSFGMPPTGGVGIGIDRLAMVITNAESIKDVIPYPIVKRA</sequence>
<feature type="binding site" evidence="11">
    <location>
        <position position="402"/>
    </location>
    <ligand>
        <name>Mg(2+)</name>
        <dbReference type="ChEBI" id="CHEBI:18420"/>
        <label>2</label>
    </ligand>
</feature>
<feature type="binding site" evidence="11">
    <location>
        <position position="395"/>
    </location>
    <ligand>
        <name>Mg(2+)</name>
        <dbReference type="ChEBI" id="CHEBI:18420"/>
        <label>1</label>
    </ligand>
</feature>
<dbReference type="AlphaFoldDB" id="A1RVC4"/>
<dbReference type="eggNOG" id="arCOG00408">
    <property type="taxonomic scope" value="Archaea"/>
</dbReference>
<dbReference type="InterPro" id="IPR018149">
    <property type="entry name" value="Lys-tRNA-synth_II_C"/>
</dbReference>
<gene>
    <name evidence="11" type="primary">lysS</name>
    <name evidence="14" type="ordered locus">Pisl_1755</name>
</gene>
<keyword evidence="9 11" id="KW-0030">Aminoacyl-tRNA synthetase</keyword>
<keyword evidence="4 11" id="KW-0479">Metal-binding</keyword>
<dbReference type="HOGENOM" id="CLU_008255_6_0_2"/>
<feature type="domain" description="Aminoacyl-transfer RNA synthetases class-II family profile" evidence="13">
    <location>
        <begin position="175"/>
        <end position="475"/>
    </location>
</feature>
<keyword evidence="2 11" id="KW-0963">Cytoplasm</keyword>
<dbReference type="NCBIfam" id="NF001756">
    <property type="entry name" value="PRK00484.1"/>
    <property type="match status" value="1"/>
</dbReference>
<comment type="similarity">
    <text evidence="11">Belongs to the class-II aminoacyl-tRNA synthetase family.</text>
</comment>
<evidence type="ECO:0000313" key="15">
    <source>
        <dbReference type="Proteomes" id="UP000002595"/>
    </source>
</evidence>
<evidence type="ECO:0000256" key="10">
    <source>
        <dbReference type="ARBA" id="ARBA00048573"/>
    </source>
</evidence>
<dbReference type="RefSeq" id="WP_011763481.1">
    <property type="nucleotide sequence ID" value="NC_008701.1"/>
</dbReference>
<evidence type="ECO:0000256" key="1">
    <source>
        <dbReference type="ARBA" id="ARBA00004496"/>
    </source>
</evidence>
<dbReference type="Pfam" id="PF01336">
    <property type="entry name" value="tRNA_anti-codon"/>
    <property type="match status" value="1"/>
</dbReference>
<name>A1RVC4_PYRIL</name>
<dbReference type="GeneID" id="4617938"/>
<comment type="subunit">
    <text evidence="11">Homodimer.</text>
</comment>
<evidence type="ECO:0000256" key="5">
    <source>
        <dbReference type="ARBA" id="ARBA00022741"/>
    </source>
</evidence>
<comment type="cofactor">
    <cofactor evidence="11 12">
        <name>Mg(2+)</name>
        <dbReference type="ChEBI" id="CHEBI:18420"/>
    </cofactor>
    <text evidence="11 12">Binds 3 Mg(2+) ions per subunit.</text>
</comment>
<evidence type="ECO:0000256" key="2">
    <source>
        <dbReference type="ARBA" id="ARBA00022490"/>
    </source>
</evidence>
<evidence type="ECO:0000256" key="11">
    <source>
        <dbReference type="HAMAP-Rule" id="MF_00252"/>
    </source>
</evidence>
<keyword evidence="6 11" id="KW-0067">ATP-binding</keyword>
<dbReference type="OrthoDB" id="131570at2157"/>
<dbReference type="GO" id="GO:0005829">
    <property type="term" value="C:cytosol"/>
    <property type="evidence" value="ECO:0007669"/>
    <property type="project" value="TreeGrafter"/>
</dbReference>
<dbReference type="SUPFAM" id="SSF55681">
    <property type="entry name" value="Class II aaRS and biotin synthetases"/>
    <property type="match status" value="1"/>
</dbReference>
<accession>A1RVC4</accession>
<dbReference type="InterPro" id="IPR004365">
    <property type="entry name" value="NA-bd_OB_tRNA"/>
</dbReference>